<dbReference type="InterPro" id="IPR036770">
    <property type="entry name" value="Ankyrin_rpt-contain_sf"/>
</dbReference>
<dbReference type="AlphaFoldDB" id="A0A437Q636"/>
<organism evidence="1 2">
    <name type="scientific">Neptunomonas marina</name>
    <dbReference type="NCBI Taxonomy" id="1815562"/>
    <lineage>
        <taxon>Bacteria</taxon>
        <taxon>Pseudomonadati</taxon>
        <taxon>Pseudomonadota</taxon>
        <taxon>Gammaproteobacteria</taxon>
        <taxon>Oceanospirillales</taxon>
        <taxon>Oceanospirillaceae</taxon>
        <taxon>Neptunomonas</taxon>
    </lineage>
</organism>
<reference evidence="1 2" key="1">
    <citation type="submission" date="2019-01" db="EMBL/GenBank/DDBJ databases">
        <authorList>
            <person name="Chen W.-M."/>
        </authorList>
    </citation>
    <scope>NUCLEOTIDE SEQUENCE [LARGE SCALE GENOMIC DNA]</scope>
    <source>
        <strain evidence="1 2">HPM-16</strain>
    </source>
</reference>
<protein>
    <submittedName>
        <fullName evidence="1">Uncharacterized protein</fullName>
    </submittedName>
</protein>
<dbReference type="Gene3D" id="1.25.40.20">
    <property type="entry name" value="Ankyrin repeat-containing domain"/>
    <property type="match status" value="1"/>
</dbReference>
<comment type="caution">
    <text evidence="1">The sequence shown here is derived from an EMBL/GenBank/DDBJ whole genome shotgun (WGS) entry which is preliminary data.</text>
</comment>
<evidence type="ECO:0000313" key="2">
    <source>
        <dbReference type="Proteomes" id="UP000282818"/>
    </source>
</evidence>
<dbReference type="EMBL" id="SACQ01000006">
    <property type="protein sequence ID" value="RVU29980.1"/>
    <property type="molecule type" value="Genomic_DNA"/>
</dbReference>
<keyword evidence="2" id="KW-1185">Reference proteome</keyword>
<sequence length="195" mass="21496">MLNLFKDQTIKKLKRAIEEGDTQTVSQTFKKLKQAEQAALAPELLSLAITTAQPAALETLLSADISPNTTTEHGTPSLILALEQSDSLRLITPLLQAGANTQGLDLPLRCLELCRDETLMMHLNRLQQHGVGLDAHSEALFAHAAAKNNAELIKFLVHSEVTMPSEWPAGTPEMIIALAKRCEEDQRIQKLMLQR</sequence>
<evidence type="ECO:0000313" key="1">
    <source>
        <dbReference type="EMBL" id="RVU29980.1"/>
    </source>
</evidence>
<dbReference type="Proteomes" id="UP000282818">
    <property type="component" value="Unassembled WGS sequence"/>
</dbReference>
<proteinExistence type="predicted"/>
<dbReference type="RefSeq" id="WP_127694765.1">
    <property type="nucleotide sequence ID" value="NZ_SACQ01000006.1"/>
</dbReference>
<accession>A0A437Q636</accession>
<name>A0A437Q636_9GAMM</name>
<gene>
    <name evidence="1" type="ORF">EOE65_13040</name>
</gene>
<dbReference type="SUPFAM" id="SSF48403">
    <property type="entry name" value="Ankyrin repeat"/>
    <property type="match status" value="1"/>
</dbReference>